<evidence type="ECO:0000256" key="1">
    <source>
        <dbReference type="ARBA" id="ARBA00022676"/>
    </source>
</evidence>
<organism evidence="3">
    <name type="scientific">uncultured spirochete</name>
    <dbReference type="NCBI Taxonomy" id="156406"/>
    <lineage>
        <taxon>Bacteria</taxon>
        <taxon>Pseudomonadati</taxon>
        <taxon>Spirochaetota</taxon>
        <taxon>Spirochaetia</taxon>
        <taxon>Spirochaetales</taxon>
        <taxon>environmental samples</taxon>
    </lineage>
</organism>
<gene>
    <name evidence="3" type="ORF">SPIRO4BDMA_40471</name>
</gene>
<dbReference type="Pfam" id="PF03808">
    <property type="entry name" value="Glyco_tran_WecG"/>
    <property type="match status" value="1"/>
</dbReference>
<proteinExistence type="predicted"/>
<dbReference type="PANTHER" id="PTHR34136">
    <property type="match status" value="1"/>
</dbReference>
<name>A0A3P3XPC9_9SPIR</name>
<dbReference type="GO" id="GO:0016758">
    <property type="term" value="F:hexosyltransferase activity"/>
    <property type="evidence" value="ECO:0007669"/>
    <property type="project" value="TreeGrafter"/>
</dbReference>
<evidence type="ECO:0000313" key="3">
    <source>
        <dbReference type="EMBL" id="SLM17899.1"/>
    </source>
</evidence>
<dbReference type="AlphaFoldDB" id="A0A3P3XPC9"/>
<accession>A0A3P3XPC9</accession>
<protein>
    <recommendedName>
        <fullName evidence="4">WecB/TagA/CpsF family glycosyltransferase</fullName>
    </recommendedName>
</protein>
<keyword evidence="2" id="KW-0808">Transferase</keyword>
<evidence type="ECO:0000256" key="2">
    <source>
        <dbReference type="ARBA" id="ARBA00022679"/>
    </source>
</evidence>
<sequence length="234" mass="26719">MESLNIPNAILDNVRIDFPSRFVLYALPYLWDDERNHQICFINTSQWQSAKNRDEYGSMIASTDIVLSRDRNLAERAHAHGKKALRSWSVPFIHQILLDALYESMEIENIDAHPMEKDLEVYRPQKVLTLLLSAIEKRNGSIFLLGGSPITLIKAEKNIRATYPGITIVGSMHGMYRPQEEIALIQAIQKGNPTLILAGDPIPAGERWIPRHMSTTRSGIFFYYGPILRWFAGR</sequence>
<dbReference type="EMBL" id="FWDO01000004">
    <property type="protein sequence ID" value="SLM17899.1"/>
    <property type="molecule type" value="Genomic_DNA"/>
</dbReference>
<reference evidence="3" key="1">
    <citation type="submission" date="2017-02" db="EMBL/GenBank/DDBJ databases">
        <authorList>
            <person name="Regsiter A."/>
            <person name="William W."/>
        </authorList>
    </citation>
    <scope>NUCLEOTIDE SEQUENCE</scope>
    <source>
        <strain evidence="3">BdmA 4</strain>
    </source>
</reference>
<dbReference type="PANTHER" id="PTHR34136:SF1">
    <property type="entry name" value="UDP-N-ACETYL-D-MANNOSAMINURONIC ACID TRANSFERASE"/>
    <property type="match status" value="1"/>
</dbReference>
<dbReference type="InterPro" id="IPR004629">
    <property type="entry name" value="WecG_TagA_CpsF"/>
</dbReference>
<keyword evidence="1" id="KW-0328">Glycosyltransferase</keyword>
<evidence type="ECO:0008006" key="4">
    <source>
        <dbReference type="Google" id="ProtNLM"/>
    </source>
</evidence>